<comment type="caution">
    <text evidence="3">The sequence shown here is derived from an EMBL/GenBank/DDBJ whole genome shotgun (WGS) entry which is preliminary data.</text>
</comment>
<proteinExistence type="inferred from homology"/>
<dbReference type="PROSITE" id="PS51186">
    <property type="entry name" value="GNAT"/>
    <property type="match status" value="1"/>
</dbReference>
<evidence type="ECO:0000313" key="4">
    <source>
        <dbReference type="Proteomes" id="UP000028640"/>
    </source>
</evidence>
<name>A0A085G3F8_EWIA3</name>
<comment type="function">
    <text evidence="1">Controls both the activation and catalytic activity of PanD in a coenzyme A (CoA)-dependent fashion.</text>
</comment>
<dbReference type="GO" id="GO:0031638">
    <property type="term" value="P:zymogen activation"/>
    <property type="evidence" value="ECO:0007669"/>
    <property type="project" value="InterPro"/>
</dbReference>
<evidence type="ECO:0000259" key="2">
    <source>
        <dbReference type="PROSITE" id="PS51186"/>
    </source>
</evidence>
<dbReference type="RefSeq" id="WP_034794852.1">
    <property type="nucleotide sequence ID" value="NZ_JMPJ01000069.1"/>
</dbReference>
<dbReference type="EMBL" id="JMPJ01000069">
    <property type="protein sequence ID" value="KFC78253.1"/>
    <property type="molecule type" value="Genomic_DNA"/>
</dbReference>
<dbReference type="Proteomes" id="UP000028640">
    <property type="component" value="Unassembled WGS sequence"/>
</dbReference>
<keyword evidence="1" id="KW-0566">Pantothenate biosynthesis</keyword>
<keyword evidence="4" id="KW-1185">Reference proteome</keyword>
<reference evidence="3 4" key="1">
    <citation type="submission" date="2014-05" db="EMBL/GenBank/DDBJ databases">
        <title>ATOL: Assembling a taxonomically balanced genome-scale reconstruction of the evolutionary history of the Enterobacteriaceae.</title>
        <authorList>
            <person name="Plunkett G.III."/>
            <person name="Neeno-Eckwall E.C."/>
            <person name="Glasner J.D."/>
            <person name="Perna N.T."/>
        </authorList>
    </citation>
    <scope>NUCLEOTIDE SEQUENCE [LARGE SCALE GENOMIC DNA]</scope>
    <source>
        <strain evidence="3 4">ATCC 33852</strain>
    </source>
</reference>
<comment type="subunit">
    <text evidence="1">Interacts with PanD in the presence of CoA.</text>
</comment>
<keyword evidence="3" id="KW-0808">Transferase</keyword>
<protein>
    <recommendedName>
        <fullName evidence="1">PanD regulatory factor</fullName>
    </recommendedName>
</protein>
<dbReference type="GO" id="GO:0015940">
    <property type="term" value="P:pantothenate biosynthetic process"/>
    <property type="evidence" value="ECO:0007669"/>
    <property type="project" value="UniProtKB-UniRule"/>
</dbReference>
<accession>A0A085G3F8</accession>
<dbReference type="Gene3D" id="3.40.630.30">
    <property type="match status" value="1"/>
</dbReference>
<feature type="binding site" evidence="1">
    <location>
        <begin position="68"/>
        <end position="70"/>
    </location>
    <ligand>
        <name>CoA</name>
        <dbReference type="ChEBI" id="CHEBI:57287"/>
    </ligand>
</feature>
<dbReference type="NCBIfam" id="NF033213">
    <property type="entry name" value="matur_PanM"/>
    <property type="match status" value="1"/>
</dbReference>
<feature type="binding site" evidence="1">
    <location>
        <begin position="74"/>
        <end position="81"/>
    </location>
    <ligand>
        <name>CoA</name>
        <dbReference type="ChEBI" id="CHEBI:57287"/>
    </ligand>
</feature>
<gene>
    <name evidence="1" type="primary">panZ</name>
    <name evidence="3" type="ORF">GEAM_3862</name>
</gene>
<dbReference type="GeneID" id="78383048"/>
<evidence type="ECO:0000256" key="1">
    <source>
        <dbReference type="HAMAP-Rule" id="MF_02018"/>
    </source>
</evidence>
<dbReference type="InterPro" id="IPR032900">
    <property type="entry name" value="PanZ"/>
</dbReference>
<dbReference type="SUPFAM" id="SSF55729">
    <property type="entry name" value="Acyl-CoA N-acyltransferases (Nat)"/>
    <property type="match status" value="1"/>
</dbReference>
<dbReference type="GO" id="GO:0016747">
    <property type="term" value="F:acyltransferase activity, transferring groups other than amino-acyl groups"/>
    <property type="evidence" value="ECO:0007669"/>
    <property type="project" value="InterPro"/>
</dbReference>
<feature type="domain" description="N-acetyltransferase" evidence="2">
    <location>
        <begin position="3"/>
        <end position="127"/>
    </location>
</feature>
<sequence length="127" mass="14500">MKLTIQKLDSLSPQDVLDLEKIWPEQSPAEWQSWLSGNRALFAAKFNERLLAAVKVSLEGESAEMQDLLVREVTRRRGVGLYLVEDTLAQMPEISHWTMKAAAEPVLDAFMLACKFHKTADGWERNR</sequence>
<dbReference type="InterPro" id="IPR000182">
    <property type="entry name" value="GNAT_dom"/>
</dbReference>
<dbReference type="HAMAP" id="MF_02018">
    <property type="entry name" value="PanZ_PanM"/>
    <property type="match status" value="1"/>
</dbReference>
<dbReference type="eggNOG" id="COG0456">
    <property type="taxonomic scope" value="Bacteria"/>
</dbReference>
<evidence type="ECO:0000313" key="3">
    <source>
        <dbReference type="EMBL" id="KFC78253.1"/>
    </source>
</evidence>
<dbReference type="InterPro" id="IPR016181">
    <property type="entry name" value="Acyl_CoA_acyltransferase"/>
</dbReference>
<comment type="similarity">
    <text evidence="1">Belongs to the PanZ/PanM family.</text>
</comment>
<dbReference type="STRING" id="910964.GEAM_3862"/>
<organism evidence="3 4">
    <name type="scientific">Ewingella americana (strain ATCC 33852 / DSM 4580 / CCUG 14506 / JCM 5911 / LMG 7869 / NCTC 12157 / CDC 1468-78)</name>
    <dbReference type="NCBI Taxonomy" id="910964"/>
    <lineage>
        <taxon>Bacteria</taxon>
        <taxon>Pseudomonadati</taxon>
        <taxon>Pseudomonadota</taxon>
        <taxon>Gammaproteobacteria</taxon>
        <taxon>Enterobacterales</taxon>
        <taxon>Yersiniaceae</taxon>
        <taxon>Ewingella</taxon>
    </lineage>
</organism>
<dbReference type="Pfam" id="PF12568">
    <property type="entry name" value="PanZ"/>
    <property type="match status" value="1"/>
</dbReference>
<dbReference type="OrthoDB" id="5736859at2"/>
<dbReference type="InterPro" id="IPR040448">
    <property type="entry name" value="PanZ_GNAT"/>
</dbReference>
<dbReference type="AlphaFoldDB" id="A0A085G3F8"/>